<feature type="transmembrane region" description="Helical" evidence="1">
    <location>
        <begin position="147"/>
        <end position="173"/>
    </location>
</feature>
<reference evidence="2" key="1">
    <citation type="submission" date="2020-08" db="EMBL/GenBank/DDBJ databases">
        <title>Genome public.</title>
        <authorList>
            <person name="Liu C."/>
            <person name="Sun Q."/>
        </authorList>
    </citation>
    <scope>NUCLEOTIDE SEQUENCE</scope>
    <source>
        <strain evidence="2">BX21</strain>
    </source>
</reference>
<feature type="transmembrane region" description="Helical" evidence="1">
    <location>
        <begin position="87"/>
        <end position="107"/>
    </location>
</feature>
<organism evidence="2 3">
    <name type="scientific">Paratissierella segnis</name>
    <dbReference type="NCBI Taxonomy" id="2763679"/>
    <lineage>
        <taxon>Bacteria</taxon>
        <taxon>Bacillati</taxon>
        <taxon>Bacillota</taxon>
        <taxon>Tissierellia</taxon>
        <taxon>Tissierellales</taxon>
        <taxon>Tissierellaceae</taxon>
        <taxon>Paratissierella</taxon>
    </lineage>
</organism>
<keyword evidence="1" id="KW-0472">Membrane</keyword>
<name>A0A926EVD2_9FIRM</name>
<protein>
    <submittedName>
        <fullName evidence="2">DUF1700 domain-containing protein</fullName>
    </submittedName>
</protein>
<sequence length="194" mass="21734">MNRKEFIDKLKLYLQGMPESEIQDILSDYEEHFNIGISKGKSEEEIANELGEPKDIAEGYKTNYRNAYNDSPPTISYNTSNDTLRRALIIVLLIAFNVIIVLGPYIAVLGVLIAIYGIGIGLVFAGIGLFFGIPLMPFKFFGHIPNFHLLTTLSFGVGFGALGVLIIILAVILTKFIYRISIKYIKWNIELVNK</sequence>
<comment type="caution">
    <text evidence="2">The sequence shown here is derived from an EMBL/GenBank/DDBJ whole genome shotgun (WGS) entry which is preliminary data.</text>
</comment>
<dbReference type="AlphaFoldDB" id="A0A926EVD2"/>
<feature type="transmembrane region" description="Helical" evidence="1">
    <location>
        <begin position="113"/>
        <end position="135"/>
    </location>
</feature>
<keyword evidence="1" id="KW-0812">Transmembrane</keyword>
<dbReference type="Proteomes" id="UP000601171">
    <property type="component" value="Unassembled WGS sequence"/>
</dbReference>
<dbReference type="RefSeq" id="WP_262430669.1">
    <property type="nucleotide sequence ID" value="NZ_JACRTG010000031.1"/>
</dbReference>
<evidence type="ECO:0000313" key="2">
    <source>
        <dbReference type="EMBL" id="MBC8589205.1"/>
    </source>
</evidence>
<proteinExistence type="predicted"/>
<keyword evidence="3" id="KW-1185">Reference proteome</keyword>
<dbReference type="Pfam" id="PF22564">
    <property type="entry name" value="HAAS"/>
    <property type="match status" value="1"/>
</dbReference>
<accession>A0A926EVD2</accession>
<keyword evidence="1" id="KW-1133">Transmembrane helix</keyword>
<evidence type="ECO:0000256" key="1">
    <source>
        <dbReference type="SAM" id="Phobius"/>
    </source>
</evidence>
<evidence type="ECO:0000313" key="3">
    <source>
        <dbReference type="Proteomes" id="UP000601171"/>
    </source>
</evidence>
<gene>
    <name evidence="2" type="ORF">H8707_13370</name>
</gene>
<dbReference type="EMBL" id="JACRTG010000031">
    <property type="protein sequence ID" value="MBC8589205.1"/>
    <property type="molecule type" value="Genomic_DNA"/>
</dbReference>